<evidence type="ECO:0008006" key="4">
    <source>
        <dbReference type="Google" id="ProtNLM"/>
    </source>
</evidence>
<proteinExistence type="inferred from homology"/>
<sequence length="436" mass="47573">MVSSPMAEGLVYNIKLSSVGPGNATGSDLIFEPSCMDLAMKLHYLRGIYYFGSPAFEGLTTLAIKEPIFLWLNQIPIICGRFRRNESGRAYIKCNDCGVRFIEAKCDKTLDEWLDMKDATLEKLFIPNQFIGPELGFSPLVFIQITKFKCGGTAMGLSWAHVLGDAFSVAECMNILGRVVAGHEPGRPINLAHAQTKSKDSNGLPKVVEDPISIKRVGPVGDNWVNVTKCKMEASSFNVTPSQLSLLQSKLSLNGTEFAPFETLSALIWQCIAKIRGVESEPKVVTICKRGAPNKTHGILGNSQVVSVVKADFPIVEANLSKLAALVKHEALDEREKIEEAMEIDNALPDFIIYGANLTFVNLEEAKFYEFEYKGQKPVRVSFGIAGVGDEGAVLMLPGPKDGGKSGGGGRSVMAILPEKEIIELKIELEREGLMV</sequence>
<dbReference type="EMBL" id="WHWC01000014">
    <property type="protein sequence ID" value="KAG8369612.1"/>
    <property type="molecule type" value="Genomic_DNA"/>
</dbReference>
<gene>
    <name evidence="2" type="ORF">BUALT_Bualt14G0031800</name>
</gene>
<comment type="caution">
    <text evidence="2">The sequence shown here is derived from an EMBL/GenBank/DDBJ whole genome shotgun (WGS) entry which is preliminary data.</text>
</comment>
<dbReference type="AlphaFoldDB" id="A0AAV6WMF0"/>
<dbReference type="PANTHER" id="PTHR31642">
    <property type="entry name" value="TRICHOTHECENE 3-O-ACETYLTRANSFERASE"/>
    <property type="match status" value="1"/>
</dbReference>
<organism evidence="2 3">
    <name type="scientific">Buddleja alternifolia</name>
    <dbReference type="NCBI Taxonomy" id="168488"/>
    <lineage>
        <taxon>Eukaryota</taxon>
        <taxon>Viridiplantae</taxon>
        <taxon>Streptophyta</taxon>
        <taxon>Embryophyta</taxon>
        <taxon>Tracheophyta</taxon>
        <taxon>Spermatophyta</taxon>
        <taxon>Magnoliopsida</taxon>
        <taxon>eudicotyledons</taxon>
        <taxon>Gunneridae</taxon>
        <taxon>Pentapetalae</taxon>
        <taxon>asterids</taxon>
        <taxon>lamiids</taxon>
        <taxon>Lamiales</taxon>
        <taxon>Scrophulariaceae</taxon>
        <taxon>Buddlejeae</taxon>
        <taxon>Buddleja</taxon>
    </lineage>
</organism>
<reference evidence="2" key="1">
    <citation type="submission" date="2019-10" db="EMBL/GenBank/DDBJ databases">
        <authorList>
            <person name="Zhang R."/>
            <person name="Pan Y."/>
            <person name="Wang J."/>
            <person name="Ma R."/>
            <person name="Yu S."/>
        </authorList>
    </citation>
    <scope>NUCLEOTIDE SEQUENCE</scope>
    <source>
        <strain evidence="2">LA-IB0</strain>
        <tissue evidence="2">Leaf</tissue>
    </source>
</reference>
<protein>
    <recommendedName>
        <fullName evidence="4">Protein ECERIFERUM 26-like</fullName>
    </recommendedName>
</protein>
<evidence type="ECO:0000313" key="3">
    <source>
        <dbReference type="Proteomes" id="UP000826271"/>
    </source>
</evidence>
<accession>A0AAV6WMF0</accession>
<name>A0AAV6WMF0_9LAMI</name>
<evidence type="ECO:0000256" key="1">
    <source>
        <dbReference type="ARBA" id="ARBA00009861"/>
    </source>
</evidence>
<dbReference type="Proteomes" id="UP000826271">
    <property type="component" value="Unassembled WGS sequence"/>
</dbReference>
<keyword evidence="3" id="KW-1185">Reference proteome</keyword>
<evidence type="ECO:0000313" key="2">
    <source>
        <dbReference type="EMBL" id="KAG8369612.1"/>
    </source>
</evidence>
<dbReference type="Gene3D" id="3.30.559.10">
    <property type="entry name" value="Chloramphenicol acetyltransferase-like domain"/>
    <property type="match status" value="2"/>
</dbReference>
<dbReference type="InterPro" id="IPR023213">
    <property type="entry name" value="CAT-like_dom_sf"/>
</dbReference>
<dbReference type="PANTHER" id="PTHR31642:SF115">
    <property type="entry name" value="PROTEIN ECERIFERUM 26-LIKE"/>
    <property type="match status" value="1"/>
</dbReference>
<dbReference type="GO" id="GO:0016747">
    <property type="term" value="F:acyltransferase activity, transferring groups other than amino-acyl groups"/>
    <property type="evidence" value="ECO:0007669"/>
    <property type="project" value="TreeGrafter"/>
</dbReference>
<comment type="similarity">
    <text evidence="1">Belongs to the plant acyltransferase family.</text>
</comment>
<dbReference type="Pfam" id="PF02458">
    <property type="entry name" value="Transferase"/>
    <property type="match status" value="1"/>
</dbReference>
<dbReference type="InterPro" id="IPR050317">
    <property type="entry name" value="Plant_Fungal_Acyltransferase"/>
</dbReference>